<dbReference type="EMBL" id="GGEC01075126">
    <property type="protein sequence ID" value="MBX55610.1"/>
    <property type="molecule type" value="Transcribed_RNA"/>
</dbReference>
<reference evidence="1" key="1">
    <citation type="submission" date="2018-02" db="EMBL/GenBank/DDBJ databases">
        <title>Rhizophora mucronata_Transcriptome.</title>
        <authorList>
            <person name="Meera S.P."/>
            <person name="Sreeshan A."/>
            <person name="Augustine A."/>
        </authorList>
    </citation>
    <scope>NUCLEOTIDE SEQUENCE</scope>
    <source>
        <tissue evidence="1">Leaf</tissue>
    </source>
</reference>
<dbReference type="SUPFAM" id="SSF51197">
    <property type="entry name" value="Clavaminate synthase-like"/>
    <property type="match status" value="1"/>
</dbReference>
<name>A0A2P2PLG9_RHIMU</name>
<sequence>MAYFGAPPLQARIAPPAEMVTAIRPPVYRPFTWGEYKKTVYSLRLADSRLNLFRLMTPTTGEEQVA</sequence>
<dbReference type="AlphaFoldDB" id="A0A2P2PLG9"/>
<organism evidence="1">
    <name type="scientific">Rhizophora mucronata</name>
    <name type="common">Asiatic mangrove</name>
    <dbReference type="NCBI Taxonomy" id="61149"/>
    <lineage>
        <taxon>Eukaryota</taxon>
        <taxon>Viridiplantae</taxon>
        <taxon>Streptophyta</taxon>
        <taxon>Embryophyta</taxon>
        <taxon>Tracheophyta</taxon>
        <taxon>Spermatophyta</taxon>
        <taxon>Magnoliopsida</taxon>
        <taxon>eudicotyledons</taxon>
        <taxon>Gunneridae</taxon>
        <taxon>Pentapetalae</taxon>
        <taxon>rosids</taxon>
        <taxon>fabids</taxon>
        <taxon>Malpighiales</taxon>
        <taxon>Rhizophoraceae</taxon>
        <taxon>Rhizophora</taxon>
    </lineage>
</organism>
<proteinExistence type="predicted"/>
<dbReference type="InterPro" id="IPR027443">
    <property type="entry name" value="IPNS-like_sf"/>
</dbReference>
<dbReference type="Gene3D" id="2.60.120.330">
    <property type="entry name" value="B-lactam Antibiotic, Isopenicillin N Synthase, Chain"/>
    <property type="match status" value="1"/>
</dbReference>
<protein>
    <submittedName>
        <fullName evidence="1">Uncharacterized protein</fullName>
    </submittedName>
</protein>
<accession>A0A2P2PLG9</accession>
<evidence type="ECO:0000313" key="1">
    <source>
        <dbReference type="EMBL" id="MBX55610.1"/>
    </source>
</evidence>